<evidence type="ECO:0000313" key="7">
    <source>
        <dbReference type="EMBL" id="WZW99534.1"/>
    </source>
</evidence>
<dbReference type="InterPro" id="IPR020094">
    <property type="entry name" value="TruA/RsuA/RluB/E/F_N"/>
</dbReference>
<dbReference type="HAMAP" id="MF_00171">
    <property type="entry name" value="TruA"/>
    <property type="match status" value="1"/>
</dbReference>
<evidence type="ECO:0000256" key="2">
    <source>
        <dbReference type="ARBA" id="ARBA00022694"/>
    </source>
</evidence>
<dbReference type="PIRSF" id="PIRSF001430">
    <property type="entry name" value="tRNA_psdUrid_synth"/>
    <property type="match status" value="1"/>
</dbReference>
<name>A0ABZ3C9S7_9ACTN</name>
<gene>
    <name evidence="4 7" type="primary">truA</name>
    <name evidence="7" type="ORF">PCC79_04885</name>
</gene>
<keyword evidence="2 4" id="KW-0819">tRNA processing</keyword>
<dbReference type="RefSeq" id="WP_232548959.1">
    <property type="nucleotide sequence ID" value="NZ_CP115965.1"/>
</dbReference>
<dbReference type="SUPFAM" id="SSF55120">
    <property type="entry name" value="Pseudouridine synthase"/>
    <property type="match status" value="1"/>
</dbReference>
<dbReference type="InterPro" id="IPR001406">
    <property type="entry name" value="PsdUridine_synth_TruA"/>
</dbReference>
<comment type="similarity">
    <text evidence="1 4 5">Belongs to the tRNA pseudouridine synthase TruA family.</text>
</comment>
<feature type="domain" description="Pseudouridine synthase I TruA alpha/beta" evidence="6">
    <location>
        <begin position="162"/>
        <end position="268"/>
    </location>
</feature>
<evidence type="ECO:0000256" key="3">
    <source>
        <dbReference type="ARBA" id="ARBA00023235"/>
    </source>
</evidence>
<dbReference type="InterPro" id="IPR020095">
    <property type="entry name" value="PsdUridine_synth_TruA_C"/>
</dbReference>
<dbReference type="Gene3D" id="3.30.70.660">
    <property type="entry name" value="Pseudouridine synthase I, catalytic domain, C-terminal subdomain"/>
    <property type="match status" value="1"/>
</dbReference>
<dbReference type="Gene3D" id="3.30.70.580">
    <property type="entry name" value="Pseudouridine synthase I, catalytic domain, N-terminal subdomain"/>
    <property type="match status" value="1"/>
</dbReference>
<proteinExistence type="inferred from homology"/>
<dbReference type="PANTHER" id="PTHR11142">
    <property type="entry name" value="PSEUDOURIDYLATE SYNTHASE"/>
    <property type="match status" value="1"/>
</dbReference>
<feature type="binding site" evidence="4">
    <location>
        <position position="130"/>
    </location>
    <ligand>
        <name>substrate</name>
    </ligand>
</feature>
<dbReference type="Proteomes" id="UP001434337">
    <property type="component" value="Chromosome"/>
</dbReference>
<comment type="subunit">
    <text evidence="4">Homodimer.</text>
</comment>
<evidence type="ECO:0000313" key="8">
    <source>
        <dbReference type="Proteomes" id="UP001434337"/>
    </source>
</evidence>
<feature type="active site" description="Nucleophile" evidence="4">
    <location>
        <position position="54"/>
    </location>
</feature>
<keyword evidence="3 4" id="KW-0413">Isomerase</keyword>
<evidence type="ECO:0000256" key="5">
    <source>
        <dbReference type="RuleBase" id="RU003792"/>
    </source>
</evidence>
<dbReference type="EC" id="5.4.99.12" evidence="4"/>
<protein>
    <recommendedName>
        <fullName evidence="4">tRNA pseudouridine synthase A</fullName>
        <ecNumber evidence="4">5.4.99.12</ecNumber>
    </recommendedName>
    <alternativeName>
        <fullName evidence="4">tRNA pseudouridine(38-40) synthase</fullName>
    </alternativeName>
    <alternativeName>
        <fullName evidence="4">tRNA pseudouridylate synthase I</fullName>
    </alternativeName>
    <alternativeName>
        <fullName evidence="4">tRNA-uridine isomerase I</fullName>
    </alternativeName>
</protein>
<keyword evidence="8" id="KW-1185">Reference proteome</keyword>
<dbReference type="PANTHER" id="PTHR11142:SF0">
    <property type="entry name" value="TRNA PSEUDOURIDINE SYNTHASE-LIKE 1"/>
    <property type="match status" value="1"/>
</dbReference>
<reference evidence="7 8" key="1">
    <citation type="journal article" date="2023" name="Environ Microbiome">
        <title>A coral-associated actinobacterium mitigates coral bleaching under heat stress.</title>
        <authorList>
            <person name="Li J."/>
            <person name="Zou Y."/>
            <person name="Li Q."/>
            <person name="Zhang J."/>
            <person name="Bourne D.G."/>
            <person name="Lyu Y."/>
            <person name="Liu C."/>
            <person name="Zhang S."/>
        </authorList>
    </citation>
    <scope>NUCLEOTIDE SEQUENCE [LARGE SCALE GENOMIC DNA]</scope>
    <source>
        <strain evidence="7 8">SCSIO 13291</strain>
    </source>
</reference>
<organism evidence="7 8">
    <name type="scientific">Propioniciclava soli</name>
    <dbReference type="NCBI Taxonomy" id="2775081"/>
    <lineage>
        <taxon>Bacteria</taxon>
        <taxon>Bacillati</taxon>
        <taxon>Actinomycetota</taxon>
        <taxon>Actinomycetes</taxon>
        <taxon>Propionibacteriales</taxon>
        <taxon>Propionibacteriaceae</taxon>
        <taxon>Propioniciclava</taxon>
    </lineage>
</organism>
<comment type="catalytic activity">
    <reaction evidence="4 5">
        <text>uridine(38/39/40) in tRNA = pseudouridine(38/39/40) in tRNA</text>
        <dbReference type="Rhea" id="RHEA:22376"/>
        <dbReference type="Rhea" id="RHEA-COMP:10085"/>
        <dbReference type="Rhea" id="RHEA-COMP:10087"/>
        <dbReference type="ChEBI" id="CHEBI:65314"/>
        <dbReference type="ChEBI" id="CHEBI:65315"/>
        <dbReference type="EC" id="5.4.99.12"/>
    </reaction>
</comment>
<evidence type="ECO:0000256" key="1">
    <source>
        <dbReference type="ARBA" id="ARBA00009375"/>
    </source>
</evidence>
<dbReference type="GO" id="GO:0160147">
    <property type="term" value="F:tRNA pseudouridine(38-40) synthase activity"/>
    <property type="evidence" value="ECO:0007669"/>
    <property type="project" value="UniProtKB-EC"/>
</dbReference>
<comment type="caution">
    <text evidence="4">Lacks conserved residue(s) required for the propagation of feature annotation.</text>
</comment>
<evidence type="ECO:0000259" key="6">
    <source>
        <dbReference type="Pfam" id="PF01416"/>
    </source>
</evidence>
<dbReference type="EMBL" id="CP115965">
    <property type="protein sequence ID" value="WZW99534.1"/>
    <property type="molecule type" value="Genomic_DNA"/>
</dbReference>
<evidence type="ECO:0000256" key="4">
    <source>
        <dbReference type="HAMAP-Rule" id="MF_00171"/>
    </source>
</evidence>
<sequence>MTRLRLDLAYDGAAFHGWAAQTGLRTVQGELESWITRILRLETPATLTVAGRTDAGVHARGQVAHLDLPDPTALPQPTALPDPIAPGEAALAAQLGHRLGRVLPADLVVRRVTVAPDGFDARFSALWRRYVFRLADAGVDPLHRGMVVRVDRPLDADAMARAAAALVGLHDFAAFCKRREGATTIRDVHTCAVRRESTGEFAGTVRVELRADAFCHSMVRSVVGALVAVGTGRRDAAWLAALVDAPHRAGDVTVLPPHGLVLEEVGYPPDDQLAARQLAARARRDRPEENP</sequence>
<dbReference type="InterPro" id="IPR020103">
    <property type="entry name" value="PsdUridine_synth_cat_dom_sf"/>
</dbReference>
<dbReference type="CDD" id="cd02570">
    <property type="entry name" value="PseudoU_synth_EcTruA"/>
    <property type="match status" value="1"/>
</dbReference>
<dbReference type="InterPro" id="IPR020097">
    <property type="entry name" value="PsdUridine_synth_TruA_a/b_dom"/>
</dbReference>
<accession>A0ABZ3C9S7</accession>
<comment type="function">
    <text evidence="4">Formation of pseudouridine at positions 38, 39 and 40 in the anticodon stem and loop of transfer RNAs.</text>
</comment>
<dbReference type="NCBIfam" id="TIGR00071">
    <property type="entry name" value="hisT_truA"/>
    <property type="match status" value="1"/>
</dbReference>
<dbReference type="Pfam" id="PF01416">
    <property type="entry name" value="PseudoU_synth_1"/>
    <property type="match status" value="1"/>
</dbReference>